<feature type="transmembrane region" description="Helical" evidence="6">
    <location>
        <begin position="67"/>
        <end position="84"/>
    </location>
</feature>
<accession>A0A8J6NTF9</accession>
<organism evidence="7 8">
    <name type="scientific">Candidatus Desulfatibia profunda</name>
    <dbReference type="NCBI Taxonomy" id="2841695"/>
    <lineage>
        <taxon>Bacteria</taxon>
        <taxon>Pseudomonadati</taxon>
        <taxon>Thermodesulfobacteriota</taxon>
        <taxon>Desulfobacteria</taxon>
        <taxon>Desulfobacterales</taxon>
        <taxon>Desulfobacterales incertae sedis</taxon>
        <taxon>Candidatus Desulfatibia</taxon>
    </lineage>
</organism>
<comment type="subcellular location">
    <subcellularLocation>
        <location evidence="1">Membrane</location>
        <topology evidence="1">Multi-pass membrane protein</topology>
    </subcellularLocation>
</comment>
<dbReference type="PANTHER" id="PTHR34857">
    <property type="entry name" value="SLL0384 PROTEIN"/>
    <property type="match status" value="1"/>
</dbReference>
<sequence length="251" mass="28231">MTERFAFNYRSGTSVLHELDVRFKLVFIVIISLASLKAGMPALAALTFVLVMLLIHAGPAVNSILKLLRYVSFFLVLIFIARALSTPGSPVLEYKTVSVTREGMYGGAVVCWRLAVVITIGLLLVSTTRPSEIKAAVEWFRPLFPFFPKKKVSIMMSLIIRFIPFIFDQAKETADAQRARGVEIRKNPVYRLRKLLIPLMRRIFARADKLADAMEARCYSENRTDPELKSRQADWVALGVVIASCFVMVAI</sequence>
<evidence type="ECO:0000256" key="2">
    <source>
        <dbReference type="ARBA" id="ARBA00022475"/>
    </source>
</evidence>
<keyword evidence="2" id="KW-1003">Cell membrane</keyword>
<evidence type="ECO:0000256" key="4">
    <source>
        <dbReference type="ARBA" id="ARBA00022989"/>
    </source>
</evidence>
<dbReference type="InterPro" id="IPR051611">
    <property type="entry name" value="ECF_transporter_component"/>
</dbReference>
<evidence type="ECO:0000256" key="6">
    <source>
        <dbReference type="SAM" id="Phobius"/>
    </source>
</evidence>
<evidence type="ECO:0000313" key="8">
    <source>
        <dbReference type="Proteomes" id="UP000603434"/>
    </source>
</evidence>
<dbReference type="Proteomes" id="UP000603434">
    <property type="component" value="Unassembled WGS sequence"/>
</dbReference>
<keyword evidence="4 6" id="KW-1133">Transmembrane helix</keyword>
<dbReference type="InterPro" id="IPR003339">
    <property type="entry name" value="ABC/ECF_trnsptr_transmembrane"/>
</dbReference>
<dbReference type="GO" id="GO:0005886">
    <property type="term" value="C:plasma membrane"/>
    <property type="evidence" value="ECO:0007669"/>
    <property type="project" value="UniProtKB-ARBA"/>
</dbReference>
<feature type="transmembrane region" description="Helical" evidence="6">
    <location>
        <begin position="104"/>
        <end position="125"/>
    </location>
</feature>
<gene>
    <name evidence="7" type="ORF">H8E23_11330</name>
</gene>
<dbReference type="AlphaFoldDB" id="A0A8J6NTF9"/>
<evidence type="ECO:0000256" key="5">
    <source>
        <dbReference type="ARBA" id="ARBA00023136"/>
    </source>
</evidence>
<keyword evidence="5 6" id="KW-0472">Membrane</keyword>
<keyword evidence="3 6" id="KW-0812">Transmembrane</keyword>
<reference evidence="7 8" key="1">
    <citation type="submission" date="2020-08" db="EMBL/GenBank/DDBJ databases">
        <title>Bridging the membrane lipid divide: bacteria of the FCB group superphylum have the potential to synthesize archaeal ether lipids.</title>
        <authorList>
            <person name="Villanueva L."/>
            <person name="Von Meijenfeldt F.A.B."/>
            <person name="Westbye A.B."/>
            <person name="Yadav S."/>
            <person name="Hopmans E.C."/>
            <person name="Dutilh B.E."/>
            <person name="Sinninghe Damste J.S."/>
        </authorList>
    </citation>
    <scope>NUCLEOTIDE SEQUENCE [LARGE SCALE GENOMIC DNA]</scope>
    <source>
        <strain evidence="7">NIOZ-UU30</strain>
    </source>
</reference>
<dbReference type="PANTHER" id="PTHR34857:SF2">
    <property type="entry name" value="SLL0384 PROTEIN"/>
    <property type="match status" value="1"/>
</dbReference>
<dbReference type="CDD" id="cd16914">
    <property type="entry name" value="EcfT"/>
    <property type="match status" value="1"/>
</dbReference>
<protein>
    <submittedName>
        <fullName evidence="7">Energy-coupling factor transporter transmembrane protein EcfT</fullName>
    </submittedName>
</protein>
<feature type="transmembrane region" description="Helical" evidence="6">
    <location>
        <begin position="25"/>
        <end position="55"/>
    </location>
</feature>
<name>A0A8J6NTF9_9BACT</name>
<dbReference type="Pfam" id="PF02361">
    <property type="entry name" value="CbiQ"/>
    <property type="match status" value="1"/>
</dbReference>
<evidence type="ECO:0000256" key="3">
    <source>
        <dbReference type="ARBA" id="ARBA00022692"/>
    </source>
</evidence>
<proteinExistence type="predicted"/>
<comment type="caution">
    <text evidence="7">The sequence shown here is derived from an EMBL/GenBank/DDBJ whole genome shotgun (WGS) entry which is preliminary data.</text>
</comment>
<evidence type="ECO:0000313" key="7">
    <source>
        <dbReference type="EMBL" id="MBC8361977.1"/>
    </source>
</evidence>
<dbReference type="EMBL" id="JACNJH010000162">
    <property type="protein sequence ID" value="MBC8361977.1"/>
    <property type="molecule type" value="Genomic_DNA"/>
</dbReference>
<evidence type="ECO:0000256" key="1">
    <source>
        <dbReference type="ARBA" id="ARBA00004141"/>
    </source>
</evidence>